<dbReference type="PROSITE" id="PS00187">
    <property type="entry name" value="TPP_ENZYMES"/>
    <property type="match status" value="1"/>
</dbReference>
<dbReference type="RefSeq" id="WP_187792830.1">
    <property type="nucleotide sequence ID" value="NZ_JACOQL010000002.1"/>
</dbReference>
<dbReference type="InterPro" id="IPR029061">
    <property type="entry name" value="THDP-binding"/>
</dbReference>
<dbReference type="PANTHER" id="PTHR18968">
    <property type="entry name" value="THIAMINE PYROPHOSPHATE ENZYMES"/>
    <property type="match status" value="1"/>
</dbReference>
<dbReference type="InterPro" id="IPR012000">
    <property type="entry name" value="Thiamin_PyroP_enz_cen_dom"/>
</dbReference>
<dbReference type="GO" id="GO:0005948">
    <property type="term" value="C:acetolactate synthase complex"/>
    <property type="evidence" value="ECO:0007669"/>
    <property type="project" value="TreeGrafter"/>
</dbReference>
<sequence length="566" mass="61147">MPEETTGRAVGGGELVIRQLEKLGVHRVFMVAGESFLPCIDALRDRDTIETIWFRQEGGAAYAAEAHAKLTGEPGICFVTRGPGATNASIGLHVAMQDGTPMILFVGQIGSDTVERQCFQEIDYRRMFGQVAKWVGSIDRTDRIPELIARAWRIACSGRPGPVVLALPEDTLWGQADVPAIAAAPLPRPGPSDDDMQAILDALAAAQRPFVLAGGHGWDDVSRTSLQDFAQRFDLPVGVSWRRFEAFDNRHPNFAGHVGYGMQPSLRQRIADADLVIAVNTRINEPTSEGYTLFESPVPRQRLIHIHADAQELGTVYRADHAIVATPAGFARKLAGLAPAGEVAWAGSAAAANSDYRASLTPPAANTQLDLSAVSASLSTVLPLDAVVTVGAGNFALYPHRFLQFTGRGTQASPICGSMGYGLPAAIAAKLEWPERRVVCFAGDGCFQMTLQEMATASQHRLGIVIILCNNSAWGTIRAHQERDYPGRSFGLNLENPDFARLAQAYGGFGEVVEATDDFLPAWYRATTFADVNRRPALIELRYDVDAIAPDTTLTEIRKAAEDAGR</sequence>
<evidence type="ECO:0000256" key="2">
    <source>
        <dbReference type="ARBA" id="ARBA00022679"/>
    </source>
</evidence>
<accession>A0A926GFD6</accession>
<evidence type="ECO:0000259" key="5">
    <source>
        <dbReference type="Pfam" id="PF00205"/>
    </source>
</evidence>
<evidence type="ECO:0000256" key="3">
    <source>
        <dbReference type="ARBA" id="ARBA00023052"/>
    </source>
</evidence>
<dbReference type="Pfam" id="PF02775">
    <property type="entry name" value="TPP_enzyme_C"/>
    <property type="match status" value="1"/>
</dbReference>
<evidence type="ECO:0000259" key="6">
    <source>
        <dbReference type="Pfam" id="PF02775"/>
    </source>
</evidence>
<protein>
    <submittedName>
        <fullName evidence="8">Thiamine pyrophosphate-binding protein</fullName>
    </submittedName>
</protein>
<dbReference type="Gene3D" id="3.40.50.970">
    <property type="match status" value="2"/>
</dbReference>
<evidence type="ECO:0000313" key="8">
    <source>
        <dbReference type="EMBL" id="MBC9246334.1"/>
    </source>
</evidence>
<evidence type="ECO:0000313" key="9">
    <source>
        <dbReference type="Proteomes" id="UP000608594"/>
    </source>
</evidence>
<dbReference type="AlphaFoldDB" id="A0A926GFD6"/>
<proteinExistence type="inferred from homology"/>
<dbReference type="Pfam" id="PF00205">
    <property type="entry name" value="TPP_enzyme_M"/>
    <property type="match status" value="1"/>
</dbReference>
<evidence type="ECO:0000256" key="4">
    <source>
        <dbReference type="RuleBase" id="RU362132"/>
    </source>
</evidence>
<dbReference type="InterPro" id="IPR011766">
    <property type="entry name" value="TPP_enzyme_TPP-bd"/>
</dbReference>
<dbReference type="GO" id="GO:0050660">
    <property type="term" value="F:flavin adenine dinucleotide binding"/>
    <property type="evidence" value="ECO:0007669"/>
    <property type="project" value="TreeGrafter"/>
</dbReference>
<dbReference type="GO" id="GO:0009097">
    <property type="term" value="P:isoleucine biosynthetic process"/>
    <property type="evidence" value="ECO:0007669"/>
    <property type="project" value="TreeGrafter"/>
</dbReference>
<dbReference type="SUPFAM" id="SSF52467">
    <property type="entry name" value="DHS-like NAD/FAD-binding domain"/>
    <property type="match status" value="1"/>
</dbReference>
<dbReference type="InterPro" id="IPR000399">
    <property type="entry name" value="TPP-bd_CS"/>
</dbReference>
<dbReference type="Pfam" id="PF02776">
    <property type="entry name" value="TPP_enzyme_N"/>
    <property type="match status" value="1"/>
</dbReference>
<dbReference type="FunFam" id="3.40.50.970:FF:000007">
    <property type="entry name" value="Acetolactate synthase"/>
    <property type="match status" value="1"/>
</dbReference>
<comment type="similarity">
    <text evidence="1 4">Belongs to the TPP enzyme family.</text>
</comment>
<feature type="domain" description="Thiamine pyrophosphate enzyme TPP-binding" evidence="6">
    <location>
        <begin position="391"/>
        <end position="540"/>
    </location>
</feature>
<evidence type="ECO:0000256" key="1">
    <source>
        <dbReference type="ARBA" id="ARBA00007812"/>
    </source>
</evidence>
<dbReference type="PANTHER" id="PTHR18968:SF120">
    <property type="entry name" value="ACETOLACTATE SYNTHASE LARGE SUBUNIT"/>
    <property type="match status" value="1"/>
</dbReference>
<keyword evidence="9" id="KW-1185">Reference proteome</keyword>
<dbReference type="GO" id="GO:0009099">
    <property type="term" value="P:L-valine biosynthetic process"/>
    <property type="evidence" value="ECO:0007669"/>
    <property type="project" value="TreeGrafter"/>
</dbReference>
<dbReference type="CDD" id="cd00568">
    <property type="entry name" value="TPP_enzymes"/>
    <property type="match status" value="1"/>
</dbReference>
<dbReference type="InterPro" id="IPR029035">
    <property type="entry name" value="DHS-like_NAD/FAD-binding_dom"/>
</dbReference>
<feature type="domain" description="Thiamine pyrophosphate enzyme N-terminal TPP-binding" evidence="7">
    <location>
        <begin position="12"/>
        <end position="124"/>
    </location>
</feature>
<dbReference type="Gene3D" id="3.40.50.1220">
    <property type="entry name" value="TPP-binding domain"/>
    <property type="match status" value="1"/>
</dbReference>
<dbReference type="InterPro" id="IPR045229">
    <property type="entry name" value="TPP_enz"/>
</dbReference>
<dbReference type="CDD" id="cd07035">
    <property type="entry name" value="TPP_PYR_POX_like"/>
    <property type="match status" value="1"/>
</dbReference>
<dbReference type="Proteomes" id="UP000608594">
    <property type="component" value="Unassembled WGS sequence"/>
</dbReference>
<keyword evidence="3 4" id="KW-0786">Thiamine pyrophosphate</keyword>
<dbReference type="SUPFAM" id="SSF52518">
    <property type="entry name" value="Thiamin diphosphate-binding fold (THDP-binding)"/>
    <property type="match status" value="2"/>
</dbReference>
<gene>
    <name evidence="8" type="ORF">H4P12_06325</name>
</gene>
<dbReference type="EMBL" id="JACOQL010000002">
    <property type="protein sequence ID" value="MBC9246334.1"/>
    <property type="molecule type" value="Genomic_DNA"/>
</dbReference>
<organism evidence="8 9">
    <name type="scientific">Paracoccus amoyensis</name>
    <dbReference type="NCBI Taxonomy" id="2760093"/>
    <lineage>
        <taxon>Bacteria</taxon>
        <taxon>Pseudomonadati</taxon>
        <taxon>Pseudomonadota</taxon>
        <taxon>Alphaproteobacteria</taxon>
        <taxon>Rhodobacterales</taxon>
        <taxon>Paracoccaceae</taxon>
        <taxon>Paracoccus</taxon>
    </lineage>
</organism>
<keyword evidence="2" id="KW-0808">Transferase</keyword>
<dbReference type="NCBIfam" id="NF006052">
    <property type="entry name" value="PRK08199.1"/>
    <property type="match status" value="1"/>
</dbReference>
<comment type="caution">
    <text evidence="8">The sequence shown here is derived from an EMBL/GenBank/DDBJ whole genome shotgun (WGS) entry which is preliminary data.</text>
</comment>
<name>A0A926GFD6_9RHOB</name>
<dbReference type="GO" id="GO:0003984">
    <property type="term" value="F:acetolactate synthase activity"/>
    <property type="evidence" value="ECO:0007669"/>
    <property type="project" value="TreeGrafter"/>
</dbReference>
<feature type="domain" description="Thiamine pyrophosphate enzyme central" evidence="5">
    <location>
        <begin position="197"/>
        <end position="334"/>
    </location>
</feature>
<reference evidence="8" key="1">
    <citation type="submission" date="2020-08" db="EMBL/GenBank/DDBJ databases">
        <title>Paracoccus amoyensis sp. nov., isolated from the surface seawater at coast of Xiamen, Fujian.</title>
        <authorList>
            <person name="Lyu L."/>
        </authorList>
    </citation>
    <scope>NUCLEOTIDE SEQUENCE</scope>
    <source>
        <strain evidence="8">11-3</strain>
    </source>
</reference>
<dbReference type="InterPro" id="IPR012001">
    <property type="entry name" value="Thiamin_PyroP_enz_TPP-bd_dom"/>
</dbReference>
<dbReference type="GO" id="GO:0030976">
    <property type="term" value="F:thiamine pyrophosphate binding"/>
    <property type="evidence" value="ECO:0007669"/>
    <property type="project" value="InterPro"/>
</dbReference>
<dbReference type="GO" id="GO:0000287">
    <property type="term" value="F:magnesium ion binding"/>
    <property type="evidence" value="ECO:0007669"/>
    <property type="project" value="InterPro"/>
</dbReference>
<evidence type="ECO:0000259" key="7">
    <source>
        <dbReference type="Pfam" id="PF02776"/>
    </source>
</evidence>